<dbReference type="InterPro" id="IPR002502">
    <property type="entry name" value="Amidase_domain"/>
</dbReference>
<keyword evidence="4" id="KW-0961">Cell wall biogenesis/degradation</keyword>
<dbReference type="EMBL" id="LAZR01010452">
    <property type="protein sequence ID" value="KKM66869.1"/>
    <property type="molecule type" value="Genomic_DNA"/>
</dbReference>
<evidence type="ECO:0000259" key="5">
    <source>
        <dbReference type="SMART" id="SM00644"/>
    </source>
</evidence>
<evidence type="ECO:0000256" key="3">
    <source>
        <dbReference type="ARBA" id="ARBA00022801"/>
    </source>
</evidence>
<dbReference type="AlphaFoldDB" id="A0A0F9JAQ9"/>
<proteinExistence type="predicted"/>
<dbReference type="PANTHER" id="PTHR30417">
    <property type="entry name" value="N-ACETYLMURAMOYL-L-ALANINE AMIDASE AMID"/>
    <property type="match status" value="1"/>
</dbReference>
<name>A0A0F9JAQ9_9ZZZZ</name>
<dbReference type="GO" id="GO:0009253">
    <property type="term" value="P:peptidoglycan catabolic process"/>
    <property type="evidence" value="ECO:0007669"/>
    <property type="project" value="InterPro"/>
</dbReference>
<dbReference type="Gene3D" id="3.40.80.10">
    <property type="entry name" value="Peptidoglycan recognition protein-like"/>
    <property type="match status" value="1"/>
</dbReference>
<dbReference type="PANTHER" id="PTHR30417:SF1">
    <property type="entry name" value="N-ACETYLMURAMOYL-L-ALANINE AMIDASE AMID"/>
    <property type="match status" value="1"/>
</dbReference>
<reference evidence="6" key="1">
    <citation type="journal article" date="2015" name="Nature">
        <title>Complex archaea that bridge the gap between prokaryotes and eukaryotes.</title>
        <authorList>
            <person name="Spang A."/>
            <person name="Saw J.H."/>
            <person name="Jorgensen S.L."/>
            <person name="Zaremba-Niedzwiedzka K."/>
            <person name="Martijn J."/>
            <person name="Lind A.E."/>
            <person name="van Eijk R."/>
            <person name="Schleper C."/>
            <person name="Guy L."/>
            <person name="Ettema T.J."/>
        </authorList>
    </citation>
    <scope>NUCLEOTIDE SEQUENCE</scope>
</reference>
<dbReference type="SUPFAM" id="SSF55846">
    <property type="entry name" value="N-acetylmuramoyl-L-alanine amidase-like"/>
    <property type="match status" value="1"/>
</dbReference>
<sequence length="226" mass="24959">MAKYPGAIWRPTNKYGYTSTNVHTKGVVCVIIHSAEGYRAGMFSVLDGPRQSSWHFSVMKNGEVYQHISTGNIAWTSGSFEANDGSIQLEEEGKTGEALTNSQYASTIALLLWVFRGYRLGEPSRKTNLREHNEFYNTSCPSNRVPWKKIIVDLTEEDMTPEEIQKALDLVLSSKASEFREWCRRGARDAIDDKLNAIAAAVSADGGISFSEAVAAVKRANKEGTG</sequence>
<dbReference type="CDD" id="cd06583">
    <property type="entry name" value="PGRP"/>
    <property type="match status" value="1"/>
</dbReference>
<comment type="caution">
    <text evidence="6">The sequence shown here is derived from an EMBL/GenBank/DDBJ whole genome shotgun (WGS) entry which is preliminary data.</text>
</comment>
<evidence type="ECO:0000256" key="2">
    <source>
        <dbReference type="ARBA" id="ARBA00011901"/>
    </source>
</evidence>
<feature type="domain" description="N-acetylmuramoyl-L-alanine amidase" evidence="5">
    <location>
        <begin position="17"/>
        <end position="150"/>
    </location>
</feature>
<dbReference type="InterPro" id="IPR036505">
    <property type="entry name" value="Amidase/PGRP_sf"/>
</dbReference>
<dbReference type="GO" id="GO:0008745">
    <property type="term" value="F:N-acetylmuramoyl-L-alanine amidase activity"/>
    <property type="evidence" value="ECO:0007669"/>
    <property type="project" value="UniProtKB-EC"/>
</dbReference>
<evidence type="ECO:0000256" key="1">
    <source>
        <dbReference type="ARBA" id="ARBA00001561"/>
    </source>
</evidence>
<dbReference type="SMART" id="SM00644">
    <property type="entry name" value="Ami_2"/>
    <property type="match status" value="1"/>
</dbReference>
<dbReference type="Pfam" id="PF01510">
    <property type="entry name" value="Amidase_2"/>
    <property type="match status" value="1"/>
</dbReference>
<accession>A0A0F9JAQ9</accession>
<evidence type="ECO:0000313" key="6">
    <source>
        <dbReference type="EMBL" id="KKM66869.1"/>
    </source>
</evidence>
<protein>
    <recommendedName>
        <fullName evidence="2">N-acetylmuramoyl-L-alanine amidase</fullName>
        <ecNumber evidence="2">3.5.1.28</ecNumber>
    </recommendedName>
</protein>
<gene>
    <name evidence="6" type="ORF">LCGC14_1476830</name>
</gene>
<dbReference type="GO" id="GO:0009254">
    <property type="term" value="P:peptidoglycan turnover"/>
    <property type="evidence" value="ECO:0007669"/>
    <property type="project" value="TreeGrafter"/>
</dbReference>
<evidence type="ECO:0000256" key="4">
    <source>
        <dbReference type="ARBA" id="ARBA00023316"/>
    </source>
</evidence>
<dbReference type="GO" id="GO:0071555">
    <property type="term" value="P:cell wall organization"/>
    <property type="evidence" value="ECO:0007669"/>
    <property type="project" value="UniProtKB-KW"/>
</dbReference>
<comment type="catalytic activity">
    <reaction evidence="1">
        <text>Hydrolyzes the link between N-acetylmuramoyl residues and L-amino acid residues in certain cell-wall glycopeptides.</text>
        <dbReference type="EC" id="3.5.1.28"/>
    </reaction>
</comment>
<organism evidence="6">
    <name type="scientific">marine sediment metagenome</name>
    <dbReference type="NCBI Taxonomy" id="412755"/>
    <lineage>
        <taxon>unclassified sequences</taxon>
        <taxon>metagenomes</taxon>
        <taxon>ecological metagenomes</taxon>
    </lineage>
</organism>
<dbReference type="InterPro" id="IPR051206">
    <property type="entry name" value="NAMLAA_amidase_2"/>
</dbReference>
<keyword evidence="3" id="KW-0378">Hydrolase</keyword>
<dbReference type="EC" id="3.5.1.28" evidence="2"/>